<name>A0A5B9MI74_9BACT</name>
<dbReference type="RefSeq" id="WP_147868710.1">
    <property type="nucleotide sequence ID" value="NZ_CP036264.1"/>
</dbReference>
<keyword evidence="3" id="KW-0804">Transcription</keyword>
<keyword evidence="1" id="KW-0805">Transcription regulation</keyword>
<protein>
    <submittedName>
        <fullName evidence="5">HTH-type transcriptional activator RhaR</fullName>
    </submittedName>
</protein>
<dbReference type="AlphaFoldDB" id="A0A5B9MI74"/>
<evidence type="ECO:0000256" key="1">
    <source>
        <dbReference type="ARBA" id="ARBA00023015"/>
    </source>
</evidence>
<evidence type="ECO:0000313" key="6">
    <source>
        <dbReference type="Proteomes" id="UP000321353"/>
    </source>
</evidence>
<dbReference type="Pfam" id="PF12833">
    <property type="entry name" value="HTH_18"/>
    <property type="match status" value="1"/>
</dbReference>
<evidence type="ECO:0000313" key="5">
    <source>
        <dbReference type="EMBL" id="QEF99295.1"/>
    </source>
</evidence>
<dbReference type="PROSITE" id="PS01124">
    <property type="entry name" value="HTH_ARAC_FAMILY_2"/>
    <property type="match status" value="1"/>
</dbReference>
<dbReference type="InterPro" id="IPR037923">
    <property type="entry name" value="HTH-like"/>
</dbReference>
<dbReference type="PRINTS" id="PR00032">
    <property type="entry name" value="HTHARAC"/>
</dbReference>
<evidence type="ECO:0000256" key="3">
    <source>
        <dbReference type="ARBA" id="ARBA00023163"/>
    </source>
</evidence>
<dbReference type="PANTHER" id="PTHR43280:SF28">
    <property type="entry name" value="HTH-TYPE TRANSCRIPTIONAL ACTIVATOR RHAS"/>
    <property type="match status" value="1"/>
</dbReference>
<keyword evidence="6" id="KW-1185">Reference proteome</keyword>
<dbReference type="InterPro" id="IPR003313">
    <property type="entry name" value="AraC-bd"/>
</dbReference>
<dbReference type="EMBL" id="CP036264">
    <property type="protein sequence ID" value="QEF99295.1"/>
    <property type="molecule type" value="Genomic_DNA"/>
</dbReference>
<dbReference type="Gene3D" id="2.60.120.10">
    <property type="entry name" value="Jelly Rolls"/>
    <property type="match status" value="1"/>
</dbReference>
<dbReference type="InterPro" id="IPR014710">
    <property type="entry name" value="RmlC-like_jellyroll"/>
</dbReference>
<dbReference type="GO" id="GO:0043565">
    <property type="term" value="F:sequence-specific DNA binding"/>
    <property type="evidence" value="ECO:0007669"/>
    <property type="project" value="InterPro"/>
</dbReference>
<feature type="domain" description="HTH araC/xylS-type" evidence="4">
    <location>
        <begin position="181"/>
        <end position="279"/>
    </location>
</feature>
<evidence type="ECO:0000259" key="4">
    <source>
        <dbReference type="PROSITE" id="PS01124"/>
    </source>
</evidence>
<evidence type="ECO:0000256" key="2">
    <source>
        <dbReference type="ARBA" id="ARBA00023125"/>
    </source>
</evidence>
<accession>A0A5B9MI74</accession>
<dbReference type="InterPro" id="IPR020449">
    <property type="entry name" value="Tscrpt_reg_AraC-type_HTH"/>
</dbReference>
<reference evidence="5 6" key="1">
    <citation type="submission" date="2019-02" db="EMBL/GenBank/DDBJ databases">
        <title>Planctomycetal bacteria perform biofilm scaping via a novel small molecule.</title>
        <authorList>
            <person name="Jeske O."/>
            <person name="Boedeker C."/>
            <person name="Wiegand S."/>
            <person name="Breitling P."/>
            <person name="Kallscheuer N."/>
            <person name="Jogler M."/>
            <person name="Rohde M."/>
            <person name="Petersen J."/>
            <person name="Medema M.H."/>
            <person name="Surup F."/>
            <person name="Jogler C."/>
        </authorList>
    </citation>
    <scope>NUCLEOTIDE SEQUENCE [LARGE SCALE GENOMIC DNA]</scope>
    <source>
        <strain evidence="5 6">Mal15</strain>
    </source>
</reference>
<dbReference type="InterPro" id="IPR018060">
    <property type="entry name" value="HTH_AraC"/>
</dbReference>
<dbReference type="Pfam" id="PF02311">
    <property type="entry name" value="AraC_binding"/>
    <property type="match status" value="1"/>
</dbReference>
<keyword evidence="2" id="KW-0238">DNA-binding</keyword>
<dbReference type="SUPFAM" id="SSF51215">
    <property type="entry name" value="Regulatory protein AraC"/>
    <property type="match status" value="1"/>
</dbReference>
<dbReference type="InterPro" id="IPR009057">
    <property type="entry name" value="Homeodomain-like_sf"/>
</dbReference>
<dbReference type="SMART" id="SM00342">
    <property type="entry name" value="HTH_ARAC"/>
    <property type="match status" value="1"/>
</dbReference>
<gene>
    <name evidence="5" type="primary">rhaR_1</name>
    <name evidence="5" type="ORF">Mal15_33590</name>
</gene>
<dbReference type="GO" id="GO:0003700">
    <property type="term" value="F:DNA-binding transcription factor activity"/>
    <property type="evidence" value="ECO:0007669"/>
    <property type="project" value="InterPro"/>
</dbReference>
<dbReference type="SUPFAM" id="SSF46689">
    <property type="entry name" value="Homeodomain-like"/>
    <property type="match status" value="1"/>
</dbReference>
<dbReference type="Proteomes" id="UP000321353">
    <property type="component" value="Chromosome"/>
</dbReference>
<sequence length="283" mass="32290">MTKTRLTDRALQEHLPDWGVLVLESHHSPQFTMDWREHSFLKLVYVLRGRGVLEFQDRVHHFNSGDLLIVPPRVANRITDAPDAASSLYIGCVDPRLFDFDDQLIGRLRSGLVAANPYFSNRVATQLRRMRHQQASTDPTRPIAMVAAALRIIEWVLQLEQVSARSDHSRGRRHNDREIMEDYVARLATEFYEASTIDAAAASLGLTRRVFTKLFQEVTGSTWLTHVRRLAINHAKHQLAQTNLSITSVAFECGFNDLSTFYRQFKSQVGVSPKSYRQSISAE</sequence>
<organism evidence="5 6">
    <name type="scientific">Stieleria maiorica</name>
    <dbReference type="NCBI Taxonomy" id="2795974"/>
    <lineage>
        <taxon>Bacteria</taxon>
        <taxon>Pseudomonadati</taxon>
        <taxon>Planctomycetota</taxon>
        <taxon>Planctomycetia</taxon>
        <taxon>Pirellulales</taxon>
        <taxon>Pirellulaceae</taxon>
        <taxon>Stieleria</taxon>
    </lineage>
</organism>
<dbReference type="KEGG" id="smam:Mal15_33590"/>
<dbReference type="PANTHER" id="PTHR43280">
    <property type="entry name" value="ARAC-FAMILY TRANSCRIPTIONAL REGULATOR"/>
    <property type="match status" value="1"/>
</dbReference>
<proteinExistence type="predicted"/>
<dbReference type="Gene3D" id="1.10.10.60">
    <property type="entry name" value="Homeodomain-like"/>
    <property type="match status" value="2"/>
</dbReference>